<dbReference type="KEGG" id="dps:DP1854"/>
<dbReference type="OrthoDB" id="5405287at2"/>
<dbReference type="Proteomes" id="UP000000602">
    <property type="component" value="Chromosome"/>
</dbReference>
<feature type="domain" description="Beta-ketoacyl synthase-like N-terminal" evidence="1">
    <location>
        <begin position="16"/>
        <end position="125"/>
    </location>
</feature>
<sequence>MIPLEIKKGLLAAQADEQVKGLLGSIPPRWGRMSPLSRLLIVELAQLLQEQDLLMPGERLDGKGLNVGLIGASRRGSLFTDRAFVDSMDENSTLASPALFGYTLANIPLAEAALTFGLTGPVYALFADGQPLPTAKKEAQLLLQMQAGIDMMFACEFDHYLDGSEEHFLVEMKLLAA</sequence>
<protein>
    <recommendedName>
        <fullName evidence="1">Beta-ketoacyl synthase-like N-terminal domain-containing protein</fullName>
    </recommendedName>
</protein>
<proteinExistence type="predicted"/>
<dbReference type="eggNOG" id="ENOG5033KRJ">
    <property type="taxonomic scope" value="Bacteria"/>
</dbReference>
<evidence type="ECO:0000259" key="1">
    <source>
        <dbReference type="Pfam" id="PF00109"/>
    </source>
</evidence>
<evidence type="ECO:0000313" key="3">
    <source>
        <dbReference type="Proteomes" id="UP000000602"/>
    </source>
</evidence>
<evidence type="ECO:0000313" key="2">
    <source>
        <dbReference type="EMBL" id="CAG36583.1"/>
    </source>
</evidence>
<reference evidence="3" key="1">
    <citation type="journal article" date="2004" name="Environ. Microbiol.">
        <title>The genome of Desulfotalea psychrophila, a sulfate-reducing bacterium from permanently cold Arctic sediments.</title>
        <authorList>
            <person name="Rabus R."/>
            <person name="Ruepp A."/>
            <person name="Frickey T."/>
            <person name="Rattei T."/>
            <person name="Fartmann B."/>
            <person name="Stark M."/>
            <person name="Bauer M."/>
            <person name="Zibat A."/>
            <person name="Lombardot T."/>
            <person name="Becker I."/>
            <person name="Amann J."/>
            <person name="Gellner K."/>
            <person name="Teeling H."/>
            <person name="Leuschner W.D."/>
            <person name="Gloeckner F.-O."/>
            <person name="Lupas A.N."/>
            <person name="Amann R."/>
            <person name="Klenk H.-P."/>
        </authorList>
    </citation>
    <scope>NUCLEOTIDE SEQUENCE [LARGE SCALE GENOMIC DNA]</scope>
    <source>
        <strain evidence="3">DSM 12343 / LSv54</strain>
    </source>
</reference>
<organism evidence="2 3">
    <name type="scientific">Desulfotalea psychrophila (strain LSv54 / DSM 12343)</name>
    <dbReference type="NCBI Taxonomy" id="177439"/>
    <lineage>
        <taxon>Bacteria</taxon>
        <taxon>Pseudomonadati</taxon>
        <taxon>Thermodesulfobacteriota</taxon>
        <taxon>Desulfobulbia</taxon>
        <taxon>Desulfobulbales</taxon>
        <taxon>Desulfocapsaceae</taxon>
        <taxon>Desulfotalea</taxon>
    </lineage>
</organism>
<dbReference type="EMBL" id="CR522870">
    <property type="protein sequence ID" value="CAG36583.1"/>
    <property type="molecule type" value="Genomic_DNA"/>
</dbReference>
<gene>
    <name evidence="2" type="ordered locus">DP1854</name>
</gene>
<dbReference type="AlphaFoldDB" id="Q6AM42"/>
<dbReference type="Pfam" id="PF00109">
    <property type="entry name" value="ketoacyl-synt"/>
    <property type="match status" value="1"/>
</dbReference>
<dbReference type="HOGENOM" id="CLU_1515562_0_0_7"/>
<accession>Q6AM42</accession>
<dbReference type="InterPro" id="IPR014030">
    <property type="entry name" value="Ketoacyl_synth_N"/>
</dbReference>
<name>Q6AM42_DESPS</name>
<dbReference type="RefSeq" id="WP_011189095.1">
    <property type="nucleotide sequence ID" value="NC_006138.1"/>
</dbReference>
<keyword evidence="3" id="KW-1185">Reference proteome</keyword>
<dbReference type="STRING" id="177439.DP1854"/>